<comment type="caution">
    <text evidence="4">The sequence shown here is derived from an EMBL/GenBank/DDBJ whole genome shotgun (WGS) entry which is preliminary data.</text>
</comment>
<evidence type="ECO:0000313" key="5">
    <source>
        <dbReference type="Proteomes" id="UP000308267"/>
    </source>
</evidence>
<dbReference type="EMBL" id="SJOL01006954">
    <property type="protein sequence ID" value="TGZ63957.1"/>
    <property type="molecule type" value="Genomic_DNA"/>
</dbReference>
<dbReference type="InterPro" id="IPR002110">
    <property type="entry name" value="Ankyrin_rpt"/>
</dbReference>
<evidence type="ECO:0000313" key="4">
    <source>
        <dbReference type="EMBL" id="TGZ63957.1"/>
    </source>
</evidence>
<dbReference type="Proteomes" id="UP000308267">
    <property type="component" value="Unassembled WGS sequence"/>
</dbReference>
<organism evidence="4 5">
    <name type="scientific">Opisthorchis felineus</name>
    <dbReference type="NCBI Taxonomy" id="147828"/>
    <lineage>
        <taxon>Eukaryota</taxon>
        <taxon>Metazoa</taxon>
        <taxon>Spiralia</taxon>
        <taxon>Lophotrochozoa</taxon>
        <taxon>Platyhelminthes</taxon>
        <taxon>Trematoda</taxon>
        <taxon>Digenea</taxon>
        <taxon>Opisthorchiida</taxon>
        <taxon>Opisthorchiata</taxon>
        <taxon>Opisthorchiidae</taxon>
        <taxon>Opisthorchis</taxon>
    </lineage>
</organism>
<proteinExistence type="predicted"/>
<dbReference type="Gene3D" id="1.25.40.20">
    <property type="entry name" value="Ankyrin repeat-containing domain"/>
    <property type="match status" value="1"/>
</dbReference>
<dbReference type="InterPro" id="IPR036770">
    <property type="entry name" value="Ankyrin_rpt-contain_sf"/>
</dbReference>
<dbReference type="PROSITE" id="PS50088">
    <property type="entry name" value="ANK_REPEAT"/>
    <property type="match status" value="1"/>
</dbReference>
<keyword evidence="2 3" id="KW-0040">ANK repeat</keyword>
<reference evidence="4 5" key="1">
    <citation type="journal article" date="2019" name="BMC Genomics">
        <title>New insights from Opisthorchis felineus genome: update on genomics of the epidemiologically important liver flukes.</title>
        <authorList>
            <person name="Ershov N.I."/>
            <person name="Mordvinov V.A."/>
            <person name="Prokhortchouk E.B."/>
            <person name="Pakharukova M.Y."/>
            <person name="Gunbin K.V."/>
            <person name="Ustyantsev K."/>
            <person name="Genaev M.A."/>
            <person name="Blinov A.G."/>
            <person name="Mazur A."/>
            <person name="Boulygina E."/>
            <person name="Tsygankova S."/>
            <person name="Khrameeva E."/>
            <person name="Chekanov N."/>
            <person name="Fan G."/>
            <person name="Xiao A."/>
            <person name="Zhang H."/>
            <person name="Xu X."/>
            <person name="Yang H."/>
            <person name="Solovyev V."/>
            <person name="Lee S.M."/>
            <person name="Liu X."/>
            <person name="Afonnikov D.A."/>
            <person name="Skryabin K.G."/>
        </authorList>
    </citation>
    <scope>NUCLEOTIDE SEQUENCE [LARGE SCALE GENOMIC DNA]</scope>
    <source>
        <strain evidence="4">AK-0245</strain>
        <tissue evidence="4">Whole organism</tissue>
    </source>
</reference>
<dbReference type="OrthoDB" id="19174at2759"/>
<evidence type="ECO:0000256" key="2">
    <source>
        <dbReference type="ARBA" id="ARBA00023043"/>
    </source>
</evidence>
<dbReference type="SMART" id="SM00248">
    <property type="entry name" value="ANK"/>
    <property type="match status" value="4"/>
</dbReference>
<dbReference type="Pfam" id="PF12796">
    <property type="entry name" value="Ank_2"/>
    <property type="match status" value="1"/>
</dbReference>
<evidence type="ECO:0000256" key="3">
    <source>
        <dbReference type="PROSITE-ProRule" id="PRU00023"/>
    </source>
</evidence>
<dbReference type="SUPFAM" id="SSF48403">
    <property type="entry name" value="Ankyrin repeat"/>
    <property type="match status" value="1"/>
</dbReference>
<feature type="repeat" description="ANK" evidence="3">
    <location>
        <begin position="111"/>
        <end position="143"/>
    </location>
</feature>
<dbReference type="STRING" id="147828.A0A4S2LSV7"/>
<accession>A0A4S2LSV7</accession>
<protein>
    <submittedName>
        <fullName evidence="4">Uncharacterized protein</fullName>
    </submittedName>
</protein>
<evidence type="ECO:0000256" key="1">
    <source>
        <dbReference type="ARBA" id="ARBA00022737"/>
    </source>
</evidence>
<dbReference type="AlphaFoldDB" id="A0A4S2LSV7"/>
<sequence>MNITVPQTEEYADITKLVIDGEMDVLTRKLMRFPHLCHQQNEYGDFIAHTACRFGRSEVVMLLGRLEYDFDSEYNSMGYLPIHTACQYRQIDCVLALQLCGADIGAPTESDKLTSMHIACRLGYIPLVHALVRAGVKFNTPDAYGNTPLSTAVALGYTSITDIARSQMDFTEQAKQCIRNLLK</sequence>
<keyword evidence="5" id="KW-1185">Reference proteome</keyword>
<gene>
    <name evidence="4" type="ORF">CRM22_006616</name>
</gene>
<dbReference type="PANTHER" id="PTHR24198">
    <property type="entry name" value="ANKYRIN REPEAT AND PROTEIN KINASE DOMAIN-CONTAINING PROTEIN"/>
    <property type="match status" value="1"/>
</dbReference>
<keyword evidence="1" id="KW-0677">Repeat</keyword>
<name>A0A4S2LSV7_OPIFE</name>
<dbReference type="PANTHER" id="PTHR24198:SF165">
    <property type="entry name" value="ANKYRIN REPEAT-CONTAINING PROTEIN-RELATED"/>
    <property type="match status" value="1"/>
</dbReference>